<reference evidence="4" key="2">
    <citation type="submission" date="2011-02" db="EMBL/GenBank/DDBJ databases">
        <authorList>
            <person name="MacLean D."/>
        </authorList>
    </citation>
    <scope>NUCLEOTIDE SEQUENCE</scope>
</reference>
<dbReference type="SMART" id="SM00343">
    <property type="entry name" value="ZnF_C2HC"/>
    <property type="match status" value="1"/>
</dbReference>
<dbReference type="SUPFAM" id="SSF56672">
    <property type="entry name" value="DNA/RNA polymerases"/>
    <property type="match status" value="1"/>
</dbReference>
<reference evidence="4" key="1">
    <citation type="journal article" date="2011" name="PLoS Biol.">
        <title>Gene gain and loss during evolution of obligate parasitism in the white rust pathogen of Arabidopsis thaliana.</title>
        <authorList>
            <person name="Kemen E."/>
            <person name="Gardiner A."/>
            <person name="Schultz-Larsen T."/>
            <person name="Kemen A.C."/>
            <person name="Balmuth A.L."/>
            <person name="Robert-Seilaniantz A."/>
            <person name="Bailey K."/>
            <person name="Holub E."/>
            <person name="Studholme D.J."/>
            <person name="Maclean D."/>
            <person name="Jones J.D."/>
        </authorList>
    </citation>
    <scope>NUCLEOTIDE SEQUENCE</scope>
</reference>
<dbReference type="GO" id="GO:0003676">
    <property type="term" value="F:nucleic acid binding"/>
    <property type="evidence" value="ECO:0007669"/>
    <property type="project" value="InterPro"/>
</dbReference>
<dbReference type="Gene3D" id="3.10.10.10">
    <property type="entry name" value="HIV Type 1 Reverse Transcriptase, subunit A, domain 1"/>
    <property type="match status" value="1"/>
</dbReference>
<evidence type="ECO:0000313" key="4">
    <source>
        <dbReference type="EMBL" id="CCA20401.1"/>
    </source>
</evidence>
<dbReference type="Gene3D" id="4.10.60.10">
    <property type="entry name" value="Zinc finger, CCHC-type"/>
    <property type="match status" value="1"/>
</dbReference>
<dbReference type="PROSITE" id="PS50158">
    <property type="entry name" value="ZF_CCHC"/>
    <property type="match status" value="1"/>
</dbReference>
<dbReference type="InterPro" id="IPR021109">
    <property type="entry name" value="Peptidase_aspartic_dom_sf"/>
</dbReference>
<dbReference type="CDD" id="cd00303">
    <property type="entry name" value="retropepsin_like"/>
    <property type="match status" value="1"/>
</dbReference>
<dbReference type="SUPFAM" id="SSF57756">
    <property type="entry name" value="Retrovirus zinc finger-like domains"/>
    <property type="match status" value="1"/>
</dbReference>
<feature type="region of interest" description="Disordered" evidence="2">
    <location>
        <begin position="41"/>
        <end position="75"/>
    </location>
</feature>
<dbReference type="InterPro" id="IPR001878">
    <property type="entry name" value="Znf_CCHC"/>
</dbReference>
<dbReference type="Pfam" id="PF00098">
    <property type="entry name" value="zf-CCHC"/>
    <property type="match status" value="1"/>
</dbReference>
<dbReference type="EMBL" id="FR824138">
    <property type="protein sequence ID" value="CCA20401.1"/>
    <property type="molecule type" value="Genomic_DNA"/>
</dbReference>
<accession>F0WGN7</accession>
<gene>
    <name evidence="4" type="primary">AlNc14C93G5765</name>
    <name evidence="4" type="ORF">ALNC14_065440</name>
</gene>
<name>F0WGN7_9STRA</name>
<dbReference type="InterPro" id="IPR032567">
    <property type="entry name" value="RTL1-rel"/>
</dbReference>
<dbReference type="AlphaFoldDB" id="F0WGN7"/>
<dbReference type="InterPro" id="IPR043128">
    <property type="entry name" value="Rev_trsase/Diguanyl_cyclase"/>
</dbReference>
<organism evidence="4">
    <name type="scientific">Albugo laibachii Nc14</name>
    <dbReference type="NCBI Taxonomy" id="890382"/>
    <lineage>
        <taxon>Eukaryota</taxon>
        <taxon>Sar</taxon>
        <taxon>Stramenopiles</taxon>
        <taxon>Oomycota</taxon>
        <taxon>Peronosporomycetes</taxon>
        <taxon>Albuginales</taxon>
        <taxon>Albuginaceae</taxon>
        <taxon>Albugo</taxon>
    </lineage>
</organism>
<dbReference type="InterPro" id="IPR036875">
    <property type="entry name" value="Znf_CCHC_sf"/>
</dbReference>
<dbReference type="Gene3D" id="3.30.70.270">
    <property type="match status" value="1"/>
</dbReference>
<keyword evidence="1" id="KW-0862">Zinc</keyword>
<evidence type="ECO:0000259" key="3">
    <source>
        <dbReference type="PROSITE" id="PS50158"/>
    </source>
</evidence>
<dbReference type="InterPro" id="IPR043502">
    <property type="entry name" value="DNA/RNA_pol_sf"/>
</dbReference>
<keyword evidence="1" id="KW-0863">Zinc-finger</keyword>
<dbReference type="PANTHER" id="PTHR15503:SF45">
    <property type="entry name" value="RNA-DIRECTED DNA POLYMERASE HOMOLOG"/>
    <property type="match status" value="1"/>
</dbReference>
<dbReference type="GO" id="GO:0008270">
    <property type="term" value="F:zinc ion binding"/>
    <property type="evidence" value="ECO:0007669"/>
    <property type="project" value="UniProtKB-KW"/>
</dbReference>
<proteinExistence type="predicted"/>
<protein>
    <submittedName>
        <fullName evidence="4">H0624F09.1 putative</fullName>
    </submittedName>
</protein>
<dbReference type="Gene3D" id="2.40.70.10">
    <property type="entry name" value="Acid Proteases"/>
    <property type="match status" value="1"/>
</dbReference>
<evidence type="ECO:0000256" key="1">
    <source>
        <dbReference type="PROSITE-ProRule" id="PRU00047"/>
    </source>
</evidence>
<evidence type="ECO:0000256" key="2">
    <source>
        <dbReference type="SAM" id="MobiDB-lite"/>
    </source>
</evidence>
<keyword evidence="1" id="KW-0479">Metal-binding</keyword>
<sequence>MLMSTRGPSPMEIDNVRMMSRDECLRQRLCFNCNKPGHQASVCRTKRRQGKVTESRPAQDYRSQQHTQRDRRTSPMVEHNLATMEELEQPIVYDNAEFNAVELDRKSNLYVVNGRLDGKDVRILIDSGALINLIKRGIAKTIMKTEIVEDQGFDGRQTKKQFQEVEASYEVQGKKFDDMLFTEWDLPNTHDAIFCQPWFIQHNPIIDWRSQTFELQKTCLCVEERVTRYVPRSKMQNTKNYMWLKSASDGVVPVIPSELKAILHQYEYCFPDKLPDSLPPRRAVNIDLQPKSDAIPSARPPFRISKTEQDALKKFVRDNVKKGWIEVSNSPWISNILGVPKKDPATGMTVKRAEWLRRGNTKVPIRWVIDYRCVNSQTRIPEIPLPYIVELFDQMLGATVFTGVDLAQGYHQMRVEPNSRPYTAFRSQK</sequence>
<dbReference type="PANTHER" id="PTHR15503">
    <property type="entry name" value="LDOC1 RELATED"/>
    <property type="match status" value="1"/>
</dbReference>
<feature type="domain" description="CCHC-type" evidence="3">
    <location>
        <begin position="30"/>
        <end position="44"/>
    </location>
</feature>
<dbReference type="HOGENOM" id="CLU_640006_0_0_1"/>